<dbReference type="EMBL" id="ACJW02000002">
    <property type="protein sequence ID" value="EEP68272.1"/>
    <property type="molecule type" value="Genomic_DNA"/>
</dbReference>
<protein>
    <submittedName>
        <fullName evidence="1">Uncharacterized protein</fullName>
    </submittedName>
</protein>
<reference evidence="1" key="1">
    <citation type="submission" date="2009-04" db="EMBL/GenBank/DDBJ databases">
        <authorList>
            <person name="Weinstock G."/>
            <person name="Sodergren E."/>
            <person name="Clifton S."/>
            <person name="Fulton L."/>
            <person name="Fulton B."/>
            <person name="Courtney L."/>
            <person name="Fronick C."/>
            <person name="Harrison M."/>
            <person name="Strong C."/>
            <person name="Farmer C."/>
            <person name="Delahaunty K."/>
            <person name="Markovic C."/>
            <person name="Hall O."/>
            <person name="Minx P."/>
            <person name="Tomlinson C."/>
            <person name="Mitreva M."/>
            <person name="Nelson J."/>
            <person name="Hou S."/>
            <person name="Wollam A."/>
            <person name="Pepin K.H."/>
            <person name="Johnson M."/>
            <person name="Bhonagiri V."/>
            <person name="Nash W.E."/>
            <person name="Warren W."/>
            <person name="Chinwalla A."/>
            <person name="Mardis E.R."/>
            <person name="Wilson R.K."/>
        </authorList>
    </citation>
    <scope>NUCLEOTIDE SEQUENCE [LARGE SCALE GENOMIC DNA]</scope>
    <source>
        <strain evidence="1">ATCC 51147</strain>
    </source>
</reference>
<dbReference type="HOGENOM" id="CLU_2954383_0_0_4"/>
<dbReference type="AlphaFoldDB" id="C4GH34"/>
<comment type="caution">
    <text evidence="1">The sequence shown here is derived from an EMBL/GenBank/DDBJ whole genome shotgun (WGS) entry which is preliminary data.</text>
</comment>
<keyword evidence="2" id="KW-1185">Reference proteome</keyword>
<dbReference type="STRING" id="629741.GCWU000324_00163"/>
<proteinExistence type="predicted"/>
<gene>
    <name evidence="1" type="ORF">GCWU000324_00163</name>
</gene>
<evidence type="ECO:0000313" key="2">
    <source>
        <dbReference type="Proteomes" id="UP000003009"/>
    </source>
</evidence>
<organism evidence="1 2">
    <name type="scientific">Kingella oralis ATCC 51147</name>
    <dbReference type="NCBI Taxonomy" id="629741"/>
    <lineage>
        <taxon>Bacteria</taxon>
        <taxon>Pseudomonadati</taxon>
        <taxon>Pseudomonadota</taxon>
        <taxon>Betaproteobacteria</taxon>
        <taxon>Neisseriales</taxon>
        <taxon>Neisseriaceae</taxon>
        <taxon>Kingella</taxon>
    </lineage>
</organism>
<sequence length="59" mass="6369">MNVDFQAACRFVGLKGSLKAKCVAPCKQESCAIFVILYKNNLLLDFPRIPACAGMTMAG</sequence>
<name>C4GH34_9NEIS</name>
<evidence type="ECO:0000313" key="1">
    <source>
        <dbReference type="EMBL" id="EEP68272.1"/>
    </source>
</evidence>
<dbReference type="Proteomes" id="UP000003009">
    <property type="component" value="Unassembled WGS sequence"/>
</dbReference>
<accession>C4GH34</accession>